<dbReference type="AlphaFoldDB" id="A0A8T0H3H6"/>
<reference evidence="2" key="1">
    <citation type="submission" date="2020-06" db="EMBL/GenBank/DDBJ databases">
        <title>WGS assembly of Ceratodon purpureus strain R40.</title>
        <authorList>
            <person name="Carey S.B."/>
            <person name="Jenkins J."/>
            <person name="Shu S."/>
            <person name="Lovell J.T."/>
            <person name="Sreedasyam A."/>
            <person name="Maumus F."/>
            <person name="Tiley G.P."/>
            <person name="Fernandez-Pozo N."/>
            <person name="Barry K."/>
            <person name="Chen C."/>
            <person name="Wang M."/>
            <person name="Lipzen A."/>
            <person name="Daum C."/>
            <person name="Saski C.A."/>
            <person name="Payton A.C."/>
            <person name="Mcbreen J.C."/>
            <person name="Conrad R.E."/>
            <person name="Kollar L.M."/>
            <person name="Olsson S."/>
            <person name="Huttunen S."/>
            <person name="Landis J.B."/>
            <person name="Wickett N.J."/>
            <person name="Johnson M.G."/>
            <person name="Rensing S.A."/>
            <person name="Grimwood J."/>
            <person name="Schmutz J."/>
            <person name="Mcdaniel S.F."/>
        </authorList>
    </citation>
    <scope>NUCLEOTIDE SEQUENCE</scope>
    <source>
        <strain evidence="2">R40</strain>
    </source>
</reference>
<gene>
    <name evidence="2" type="ORF">KC19_7G065300</name>
</gene>
<proteinExistence type="predicted"/>
<evidence type="ECO:0000313" key="3">
    <source>
        <dbReference type="Proteomes" id="UP000822688"/>
    </source>
</evidence>
<dbReference type="EMBL" id="CM026428">
    <property type="protein sequence ID" value="KAG0566456.1"/>
    <property type="molecule type" value="Genomic_DNA"/>
</dbReference>
<comment type="caution">
    <text evidence="2">The sequence shown here is derived from an EMBL/GenBank/DDBJ whole genome shotgun (WGS) entry which is preliminary data.</text>
</comment>
<keyword evidence="3" id="KW-1185">Reference proteome</keyword>
<accession>A0A8T0H3H6</accession>
<organism evidence="2 3">
    <name type="scientific">Ceratodon purpureus</name>
    <name type="common">Fire moss</name>
    <name type="synonym">Dicranum purpureum</name>
    <dbReference type="NCBI Taxonomy" id="3225"/>
    <lineage>
        <taxon>Eukaryota</taxon>
        <taxon>Viridiplantae</taxon>
        <taxon>Streptophyta</taxon>
        <taxon>Embryophyta</taxon>
        <taxon>Bryophyta</taxon>
        <taxon>Bryophytina</taxon>
        <taxon>Bryopsida</taxon>
        <taxon>Dicranidae</taxon>
        <taxon>Pseudoditrichales</taxon>
        <taxon>Ditrichaceae</taxon>
        <taxon>Ceratodon</taxon>
    </lineage>
</organism>
<evidence type="ECO:0000256" key="1">
    <source>
        <dbReference type="SAM" id="MobiDB-lite"/>
    </source>
</evidence>
<dbReference type="Proteomes" id="UP000822688">
    <property type="component" value="Chromosome 7"/>
</dbReference>
<protein>
    <submittedName>
        <fullName evidence="2">Uncharacterized protein</fullName>
    </submittedName>
</protein>
<feature type="region of interest" description="Disordered" evidence="1">
    <location>
        <begin position="114"/>
        <end position="137"/>
    </location>
</feature>
<evidence type="ECO:0000313" key="2">
    <source>
        <dbReference type="EMBL" id="KAG0566456.1"/>
    </source>
</evidence>
<name>A0A8T0H3H6_CERPU</name>
<sequence length="137" mass="15730">MTIDARILAIKDKKEQDVQVMKMLSMNLWRRINAGYNIPRRKPMSQFKRDFPDDPLLKIAPAKEYNRKRDSFTEYSEAVCRLDQSMGKPPIVVAPFVPQHIKIAEMKKRIAERKARDIAALNKGGSGPKPPEPKAKK</sequence>